<dbReference type="InterPro" id="IPR002495">
    <property type="entry name" value="Glyco_trans_8"/>
</dbReference>
<keyword evidence="1" id="KW-0732">Signal</keyword>
<accession>A0ABN9WCA6</accession>
<evidence type="ECO:0000313" key="3">
    <source>
        <dbReference type="Proteomes" id="UP001189429"/>
    </source>
</evidence>
<sequence>MTASSQLLGWVLISIVAAGHCMTIRGAAGKSADAGQAEDDGPGTYRVVSAGTLKALPVSQDYDRTSAKVGEVALEQVVSVLEVAAELNDGRRRARIANPPGWITLMATKNGVRFATKQSDTQAAPEKDYLTIPWVQNVSHMIALDAKIKTPEKKTAIVTFAGKRNMDYIDGAVLLGRSIQEHAPGYMMVAIVIENMKDKHQETLRKAGWKLVVVPNWDRDYCGEDCDLRFLTRWHDSFEKINVFRLPFEKVLFLDSDTYVFNDRIQELLTQTTLPDGHIAMAKDGCKDQFNSGVMLFKPNLDVFKSMLKMVTESSREKILDQELVNAIYKDKIVEVPREFNCVDIVGVQPGLRKECEFHCTKDVVISHFTGYPKPTNAVRRRLEIIRRPGAPEIACTGKNFGSCRKWSAYYCDIRKHSKYLTKELQTVLKQTGECCHTPFDPTQDTESCKECVASLNFTFPVRPDLSGTFVRTTMKPTEYNGRKPIYVNINKKDGPPLYMYYRTAKALDDGLPLHEQHRRRLFQAGCSMPEGLRRHVPWHVGTVAAKPVLRCDGAERGCSRWH</sequence>
<gene>
    <name evidence="2" type="ORF">PCOR1329_LOCUS66019</name>
</gene>
<evidence type="ECO:0008006" key="4">
    <source>
        <dbReference type="Google" id="ProtNLM"/>
    </source>
</evidence>
<dbReference type="SUPFAM" id="SSF53448">
    <property type="entry name" value="Nucleotide-diphospho-sugar transferases"/>
    <property type="match status" value="1"/>
</dbReference>
<feature type="chain" id="PRO_5045516718" description="Nucleotide-diphospho-sugar transferase domain-containing protein" evidence="1">
    <location>
        <begin position="22"/>
        <end position="563"/>
    </location>
</feature>
<protein>
    <recommendedName>
        <fullName evidence="4">Nucleotide-diphospho-sugar transferase domain-containing protein</fullName>
    </recommendedName>
</protein>
<organism evidence="2 3">
    <name type="scientific">Prorocentrum cordatum</name>
    <dbReference type="NCBI Taxonomy" id="2364126"/>
    <lineage>
        <taxon>Eukaryota</taxon>
        <taxon>Sar</taxon>
        <taxon>Alveolata</taxon>
        <taxon>Dinophyceae</taxon>
        <taxon>Prorocentrales</taxon>
        <taxon>Prorocentraceae</taxon>
        <taxon>Prorocentrum</taxon>
    </lineage>
</organism>
<comment type="caution">
    <text evidence="2">The sequence shown here is derived from an EMBL/GenBank/DDBJ whole genome shotgun (WGS) entry which is preliminary data.</text>
</comment>
<reference evidence="2" key="1">
    <citation type="submission" date="2023-10" db="EMBL/GenBank/DDBJ databases">
        <authorList>
            <person name="Chen Y."/>
            <person name="Shah S."/>
            <person name="Dougan E. K."/>
            <person name="Thang M."/>
            <person name="Chan C."/>
        </authorList>
    </citation>
    <scope>NUCLEOTIDE SEQUENCE [LARGE SCALE GENOMIC DNA]</scope>
</reference>
<evidence type="ECO:0000313" key="2">
    <source>
        <dbReference type="EMBL" id="CAK0883944.1"/>
    </source>
</evidence>
<dbReference type="Pfam" id="PF01501">
    <property type="entry name" value="Glyco_transf_8"/>
    <property type="match status" value="1"/>
</dbReference>
<dbReference type="Proteomes" id="UP001189429">
    <property type="component" value="Unassembled WGS sequence"/>
</dbReference>
<proteinExistence type="predicted"/>
<dbReference type="InterPro" id="IPR050587">
    <property type="entry name" value="GNT1/Glycosyltrans_8"/>
</dbReference>
<keyword evidence="3" id="KW-1185">Reference proteome</keyword>
<dbReference type="InterPro" id="IPR029044">
    <property type="entry name" value="Nucleotide-diphossugar_trans"/>
</dbReference>
<dbReference type="EMBL" id="CAUYUJ010018485">
    <property type="protein sequence ID" value="CAK0883944.1"/>
    <property type="molecule type" value="Genomic_DNA"/>
</dbReference>
<evidence type="ECO:0000256" key="1">
    <source>
        <dbReference type="SAM" id="SignalP"/>
    </source>
</evidence>
<dbReference type="Gene3D" id="3.90.550.10">
    <property type="entry name" value="Spore Coat Polysaccharide Biosynthesis Protein SpsA, Chain A"/>
    <property type="match status" value="1"/>
</dbReference>
<dbReference type="PANTHER" id="PTHR11183">
    <property type="entry name" value="GLYCOGENIN SUBFAMILY MEMBER"/>
    <property type="match status" value="1"/>
</dbReference>
<name>A0ABN9WCA6_9DINO</name>
<feature type="signal peptide" evidence="1">
    <location>
        <begin position="1"/>
        <end position="21"/>
    </location>
</feature>